<comment type="similarity">
    <text evidence="2">Belongs to the EARLY FLOWERING 4 family.</text>
</comment>
<name>A0AAV6WN43_9LAMI</name>
<evidence type="ECO:0000313" key="6">
    <source>
        <dbReference type="EMBL" id="KAG8371499.1"/>
    </source>
</evidence>
<comment type="subcellular location">
    <subcellularLocation>
        <location evidence="1">Nucleus</location>
    </subcellularLocation>
</comment>
<dbReference type="GO" id="GO:0048511">
    <property type="term" value="P:rhythmic process"/>
    <property type="evidence" value="ECO:0007669"/>
    <property type="project" value="UniProtKB-KW"/>
</dbReference>
<keyword evidence="3" id="KW-0090">Biological rhythms</keyword>
<dbReference type="GO" id="GO:0009649">
    <property type="term" value="P:entrainment of circadian clock"/>
    <property type="evidence" value="ECO:0007669"/>
    <property type="project" value="TreeGrafter"/>
</dbReference>
<protein>
    <recommendedName>
        <fullName evidence="5">Protein EARLY FLOWERING 4 domain-containing protein</fullName>
    </recommendedName>
</protein>
<evidence type="ECO:0000256" key="1">
    <source>
        <dbReference type="ARBA" id="ARBA00004123"/>
    </source>
</evidence>
<keyword evidence="7" id="KW-1185">Reference proteome</keyword>
<feature type="domain" description="Protein EARLY FLOWERING 4" evidence="5">
    <location>
        <begin position="30"/>
        <end position="108"/>
    </location>
</feature>
<dbReference type="AlphaFoldDB" id="A0AAV6WN43"/>
<accession>A0AAV6WN43</accession>
<dbReference type="PANTHER" id="PTHR33469:SF40">
    <property type="entry name" value="PROTEIN EARLY FLOWERING 4-LIKE"/>
    <property type="match status" value="1"/>
</dbReference>
<proteinExistence type="inferred from homology"/>
<gene>
    <name evidence="6" type="ORF">BUALT_Bualt13G0094000</name>
</gene>
<evidence type="ECO:0000256" key="4">
    <source>
        <dbReference type="ARBA" id="ARBA00023242"/>
    </source>
</evidence>
<dbReference type="Proteomes" id="UP000826271">
    <property type="component" value="Unassembled WGS sequence"/>
</dbReference>
<evidence type="ECO:0000256" key="3">
    <source>
        <dbReference type="ARBA" id="ARBA00023108"/>
    </source>
</evidence>
<keyword evidence="4" id="KW-0539">Nucleus</keyword>
<evidence type="ECO:0000313" key="7">
    <source>
        <dbReference type="Proteomes" id="UP000826271"/>
    </source>
</evidence>
<dbReference type="InterPro" id="IPR009741">
    <property type="entry name" value="EARLY_FLOWERING_4_dom"/>
</dbReference>
<comment type="caution">
    <text evidence="6">The sequence shown here is derived from an EMBL/GenBank/DDBJ whole genome shotgun (WGS) entry which is preliminary data.</text>
</comment>
<sequence>MDDTSQTLTTAGGHSYDYDFDEEEKEEDFCDVETWETLSKSFKEVQSVLDHNRRLIQQVNDNHRSKIPRNMTKNVELIREINSNMSKVISLYSNLSKNFSNSVQQRRAMGRENIGQFLAGKTTIPIEVHAVAVWFLSFLDYVAWGPEMFGTTRSFLHVPRNAILMIKQASSSNYVIPCIFDADLFFINSTCYLVPWERSSCNSCLAWH</sequence>
<reference evidence="6" key="1">
    <citation type="submission" date="2019-10" db="EMBL/GenBank/DDBJ databases">
        <authorList>
            <person name="Zhang R."/>
            <person name="Pan Y."/>
            <person name="Wang J."/>
            <person name="Ma R."/>
            <person name="Yu S."/>
        </authorList>
    </citation>
    <scope>NUCLEOTIDE SEQUENCE</scope>
    <source>
        <strain evidence="6">LA-IB0</strain>
        <tissue evidence="6">Leaf</tissue>
    </source>
</reference>
<dbReference type="GO" id="GO:0042753">
    <property type="term" value="P:positive regulation of circadian rhythm"/>
    <property type="evidence" value="ECO:0007669"/>
    <property type="project" value="InterPro"/>
</dbReference>
<evidence type="ECO:0000259" key="5">
    <source>
        <dbReference type="Pfam" id="PF07011"/>
    </source>
</evidence>
<dbReference type="EMBL" id="WHWC01000013">
    <property type="protein sequence ID" value="KAG8371499.1"/>
    <property type="molecule type" value="Genomic_DNA"/>
</dbReference>
<dbReference type="PANTHER" id="PTHR33469">
    <property type="entry name" value="PROTEIN ELF4-LIKE 4"/>
    <property type="match status" value="1"/>
</dbReference>
<dbReference type="InterPro" id="IPR040462">
    <property type="entry name" value="EARLY_FLOWERING_4"/>
</dbReference>
<dbReference type="GO" id="GO:0005634">
    <property type="term" value="C:nucleus"/>
    <property type="evidence" value="ECO:0007669"/>
    <property type="project" value="UniProtKB-SubCell"/>
</dbReference>
<dbReference type="Pfam" id="PF07011">
    <property type="entry name" value="Elf4"/>
    <property type="match status" value="1"/>
</dbReference>
<organism evidence="6 7">
    <name type="scientific">Buddleja alternifolia</name>
    <dbReference type="NCBI Taxonomy" id="168488"/>
    <lineage>
        <taxon>Eukaryota</taxon>
        <taxon>Viridiplantae</taxon>
        <taxon>Streptophyta</taxon>
        <taxon>Embryophyta</taxon>
        <taxon>Tracheophyta</taxon>
        <taxon>Spermatophyta</taxon>
        <taxon>Magnoliopsida</taxon>
        <taxon>eudicotyledons</taxon>
        <taxon>Gunneridae</taxon>
        <taxon>Pentapetalae</taxon>
        <taxon>asterids</taxon>
        <taxon>lamiids</taxon>
        <taxon>Lamiales</taxon>
        <taxon>Scrophulariaceae</taxon>
        <taxon>Buddlejeae</taxon>
        <taxon>Buddleja</taxon>
    </lineage>
</organism>
<evidence type="ECO:0000256" key="2">
    <source>
        <dbReference type="ARBA" id="ARBA00009514"/>
    </source>
</evidence>